<sequence length="443" mass="51347">MYDFHVESYVMLEQFEKADFHPTKLASIIHKTIEHFAASYVSHSTETFETDTHICAVTEVRFRFAGPIEKAERLKVWLYETRAQVKDVQKPKQRLEYVLRGHPGGLSMSKASCEFISNGKTFNYTKALFPMSHALYGSKRVSQQTRVYGFCPDNSQHITMRASFRQQKFKSDQKNRIVLPRTRVSKFIKVKLENPKGIRSLNIARFRVELHRFTCTRNLKQDTVFFPEKPVCKHNFLTLLDKRCSIDVIPKADDPTEAVIPDHFFKCLLPLVEPTSYSNECIRSYGIKIMLQLECMDTLWSREVEVFLEIQIARLEFKCPSPSTRLLYPEEKQKTEKFRSIETFDRFKFYPTDVTEDLYKKVERKGLVYQGHKMETLTSDGAVCVFSTVSAVTPRRSPEESMVQAMSVLKKNRMFYSQASLVREVNGECMGCKKPLDSTATAT</sequence>
<name>A0A2V1ARU8_9ASCO</name>
<dbReference type="RefSeq" id="XP_025341750.1">
    <property type="nucleotide sequence ID" value="XM_025487942.1"/>
</dbReference>
<dbReference type="OrthoDB" id="4079915at2759"/>
<protein>
    <submittedName>
        <fullName evidence="1">Uncharacterized protein</fullName>
    </submittedName>
</protein>
<reference evidence="1 2" key="1">
    <citation type="submission" date="2017-12" db="EMBL/GenBank/DDBJ databases">
        <title>Genome Sequence of a Multidrug-Resistant Candida haemulonii Isolate from a Patient with Chronic Leg Ulcers in Israel.</title>
        <authorList>
            <person name="Chow N.A."/>
            <person name="Gade L."/>
            <person name="Batra D."/>
            <person name="Rowe L.A."/>
            <person name="Ben-Ami R."/>
            <person name="Loparev V.N."/>
            <person name="Litvintseva A.P."/>
        </authorList>
    </citation>
    <scope>NUCLEOTIDE SEQUENCE [LARGE SCALE GENOMIC DNA]</scope>
    <source>
        <strain evidence="1 2">B11899</strain>
    </source>
</reference>
<evidence type="ECO:0000313" key="1">
    <source>
        <dbReference type="EMBL" id="PVH20810.1"/>
    </source>
</evidence>
<organism evidence="1 2">
    <name type="scientific">Candidozyma haemuli</name>
    <dbReference type="NCBI Taxonomy" id="45357"/>
    <lineage>
        <taxon>Eukaryota</taxon>
        <taxon>Fungi</taxon>
        <taxon>Dikarya</taxon>
        <taxon>Ascomycota</taxon>
        <taxon>Saccharomycotina</taxon>
        <taxon>Pichiomycetes</taxon>
        <taxon>Metschnikowiaceae</taxon>
        <taxon>Candidozyma</taxon>
    </lineage>
</organism>
<dbReference type="Proteomes" id="UP000244309">
    <property type="component" value="Unassembled WGS sequence"/>
</dbReference>
<comment type="caution">
    <text evidence="1">The sequence shown here is derived from an EMBL/GenBank/DDBJ whole genome shotgun (WGS) entry which is preliminary data.</text>
</comment>
<evidence type="ECO:0000313" key="2">
    <source>
        <dbReference type="Proteomes" id="UP000244309"/>
    </source>
</evidence>
<dbReference type="EMBL" id="PKFO01000004">
    <property type="protein sequence ID" value="PVH20810.1"/>
    <property type="molecule type" value="Genomic_DNA"/>
</dbReference>
<accession>A0A2V1ARU8</accession>
<dbReference type="GeneID" id="37009648"/>
<gene>
    <name evidence="1" type="ORF">CXQ85_004318</name>
</gene>
<proteinExistence type="predicted"/>
<dbReference type="AlphaFoldDB" id="A0A2V1ARU8"/>
<keyword evidence="2" id="KW-1185">Reference proteome</keyword>
<dbReference type="VEuPathDB" id="FungiDB:CXQ85_004318"/>